<evidence type="ECO:0000256" key="3">
    <source>
        <dbReference type="PIRSR" id="PIRSR000137-2"/>
    </source>
</evidence>
<feature type="region of interest" description="Disordered" evidence="4">
    <location>
        <begin position="126"/>
        <end position="152"/>
    </location>
</feature>
<reference evidence="6" key="1">
    <citation type="submission" date="2022-11" db="EMBL/GenBank/DDBJ databases">
        <title>Chromosomal genome sequence assembly and mating type (MAT) locus characterization of the leprose asexual lichenized fungus Lepraria neglecta (Nyl.) Erichsen.</title>
        <authorList>
            <person name="Allen J.L."/>
            <person name="Pfeffer B."/>
        </authorList>
    </citation>
    <scope>NUCLEOTIDE SEQUENCE</scope>
    <source>
        <strain evidence="6">Allen 5258</strain>
    </source>
</reference>
<dbReference type="PANTHER" id="PTHR11552">
    <property type="entry name" value="GLUCOSE-METHANOL-CHOLINE GMC OXIDOREDUCTASE"/>
    <property type="match status" value="1"/>
</dbReference>
<evidence type="ECO:0000313" key="7">
    <source>
        <dbReference type="Proteomes" id="UP001276659"/>
    </source>
</evidence>
<evidence type="ECO:0000256" key="1">
    <source>
        <dbReference type="ARBA" id="ARBA00010790"/>
    </source>
</evidence>
<comment type="similarity">
    <text evidence="1">Belongs to the GMC oxidoreductase family.</text>
</comment>
<dbReference type="Pfam" id="PF00732">
    <property type="entry name" value="GMC_oxred_N"/>
    <property type="match status" value="1"/>
</dbReference>
<comment type="caution">
    <text evidence="6">The sequence shown here is derived from an EMBL/GenBank/DDBJ whole genome shotgun (WGS) entry which is preliminary data.</text>
</comment>
<dbReference type="InterPro" id="IPR036188">
    <property type="entry name" value="FAD/NAD-bd_sf"/>
</dbReference>
<dbReference type="EMBL" id="JASNWA010000011">
    <property type="protein sequence ID" value="KAK3166934.1"/>
    <property type="molecule type" value="Genomic_DNA"/>
</dbReference>
<dbReference type="InterPro" id="IPR000172">
    <property type="entry name" value="GMC_OxRdtase_N"/>
</dbReference>
<evidence type="ECO:0000313" key="6">
    <source>
        <dbReference type="EMBL" id="KAK3166934.1"/>
    </source>
</evidence>
<dbReference type="PANTHER" id="PTHR11552:SF123">
    <property type="entry name" value="GMC OXIDOREDUCTASE (AFU_ORTHOLOGUE AFUA_2G01770)-RELATED"/>
    <property type="match status" value="1"/>
</dbReference>
<accession>A0AAD9YVR2</accession>
<keyword evidence="7" id="KW-1185">Reference proteome</keyword>
<dbReference type="Gene3D" id="3.50.50.60">
    <property type="entry name" value="FAD/NAD(P)-binding domain"/>
    <property type="match status" value="1"/>
</dbReference>
<feature type="active site" description="Proton donor" evidence="2">
    <location>
        <position position="490"/>
    </location>
</feature>
<dbReference type="SUPFAM" id="SSF54373">
    <property type="entry name" value="FAD-linked reductases, C-terminal domain"/>
    <property type="match status" value="1"/>
</dbReference>
<feature type="domain" description="Glucose-methanol-choline oxidoreductase N-terminal" evidence="5">
    <location>
        <begin position="253"/>
        <end position="267"/>
    </location>
</feature>
<dbReference type="PROSITE" id="PS00624">
    <property type="entry name" value="GMC_OXRED_2"/>
    <property type="match status" value="1"/>
</dbReference>
<feature type="active site" description="Proton acceptor" evidence="2">
    <location>
        <position position="528"/>
    </location>
</feature>
<dbReference type="GO" id="GO:0050660">
    <property type="term" value="F:flavin adenine dinucleotide binding"/>
    <property type="evidence" value="ECO:0007669"/>
    <property type="project" value="InterPro"/>
</dbReference>
<evidence type="ECO:0000259" key="5">
    <source>
        <dbReference type="PROSITE" id="PS00624"/>
    </source>
</evidence>
<feature type="binding site" evidence="3">
    <location>
        <position position="216"/>
    </location>
    <ligand>
        <name>FAD</name>
        <dbReference type="ChEBI" id="CHEBI:57692"/>
    </ligand>
</feature>
<gene>
    <name evidence="6" type="ORF">OEA41_010059</name>
</gene>
<dbReference type="InterPro" id="IPR012132">
    <property type="entry name" value="GMC_OxRdtase"/>
</dbReference>
<sequence length="549" mass="59594">MADYLIVGGGLAGCVLASRLKKYDPSLKVTLIETGPNEHDHPLITEPMGTMQLHNSDFEYNLKTTPQKHYDGREVFQAGGKLLSGSSAVNYAAWTRGDRADYDLWSKMVNDKRWSYDGQLPYFRKTETHHDPDADPNQHGFNGPIHSTPALGRTYPLTKQLREAYMSIGVKPIHDHNGGNNKGMAPHIETWYKGKRQPAGKAYGLKGVDILTETTVAKIILSDNHSPPKKATGVVLTSGETLTASKEVIISCGAIRTPQLLMLSGIGPADELKKHNIPLLVSSPAVGKSLYDHGAVTQFYRIHNPEKALCAPALIGADPTYLQGFPTDYIIAESAPSSLLAPTLSKDDPSTSSSDLSTHPHLFPPRSHYEILPMYAPTEVPLTNMNIPLDSSIISIGILNLLPTSRGSVTLATTSPTDPPLIDPNYYTTETDRCIMRAALRRNIAAFSSPAAKEVVKEEVPPEGYPALTINSTDQELDARVRRCAGTFFHLAGSVSMGEVVDTECRVKGVEGLRVVDASVLPTPLSAHTMVAIYALAEQMAEIIVGRKA</sequence>
<organism evidence="6 7">
    <name type="scientific">Lepraria neglecta</name>
    <dbReference type="NCBI Taxonomy" id="209136"/>
    <lineage>
        <taxon>Eukaryota</taxon>
        <taxon>Fungi</taxon>
        <taxon>Dikarya</taxon>
        <taxon>Ascomycota</taxon>
        <taxon>Pezizomycotina</taxon>
        <taxon>Lecanoromycetes</taxon>
        <taxon>OSLEUM clade</taxon>
        <taxon>Lecanoromycetidae</taxon>
        <taxon>Lecanorales</taxon>
        <taxon>Lecanorineae</taxon>
        <taxon>Stereocaulaceae</taxon>
        <taxon>Lepraria</taxon>
    </lineage>
</organism>
<dbReference type="PIRSF" id="PIRSF000137">
    <property type="entry name" value="Alcohol_oxidase"/>
    <property type="match status" value="1"/>
</dbReference>
<evidence type="ECO:0000256" key="4">
    <source>
        <dbReference type="SAM" id="MobiDB-lite"/>
    </source>
</evidence>
<dbReference type="InterPro" id="IPR007867">
    <property type="entry name" value="GMC_OxRtase_C"/>
</dbReference>
<dbReference type="Pfam" id="PF05199">
    <property type="entry name" value="GMC_oxred_C"/>
    <property type="match status" value="1"/>
</dbReference>
<feature type="region of interest" description="Disordered" evidence="4">
    <location>
        <begin position="341"/>
        <end position="360"/>
    </location>
</feature>
<dbReference type="GO" id="GO:0016614">
    <property type="term" value="F:oxidoreductase activity, acting on CH-OH group of donors"/>
    <property type="evidence" value="ECO:0007669"/>
    <property type="project" value="InterPro"/>
</dbReference>
<dbReference type="Gene3D" id="3.30.560.10">
    <property type="entry name" value="Glucose Oxidase, domain 3"/>
    <property type="match status" value="1"/>
</dbReference>
<evidence type="ECO:0000256" key="2">
    <source>
        <dbReference type="PIRSR" id="PIRSR000137-1"/>
    </source>
</evidence>
<name>A0AAD9YVR2_9LECA</name>
<dbReference type="Proteomes" id="UP001276659">
    <property type="component" value="Unassembled WGS sequence"/>
</dbReference>
<dbReference type="AlphaFoldDB" id="A0AAD9YVR2"/>
<keyword evidence="3" id="KW-0274">FAD</keyword>
<proteinExistence type="inferred from homology"/>
<comment type="cofactor">
    <cofactor evidence="3">
        <name>FAD</name>
        <dbReference type="ChEBI" id="CHEBI:57692"/>
    </cofactor>
</comment>
<protein>
    <recommendedName>
        <fullName evidence="5">Glucose-methanol-choline oxidoreductase N-terminal domain-containing protein</fullName>
    </recommendedName>
</protein>
<keyword evidence="3" id="KW-0285">Flavoprotein</keyword>
<dbReference type="SUPFAM" id="SSF51905">
    <property type="entry name" value="FAD/NAD(P)-binding domain"/>
    <property type="match status" value="1"/>
</dbReference>